<keyword evidence="8" id="KW-1185">Reference proteome</keyword>
<evidence type="ECO:0000313" key="8">
    <source>
        <dbReference type="Proteomes" id="UP001209570"/>
    </source>
</evidence>
<feature type="compositionally biased region" description="Low complexity" evidence="5">
    <location>
        <begin position="889"/>
        <end position="900"/>
    </location>
</feature>
<dbReference type="InterPro" id="IPR009003">
    <property type="entry name" value="Peptidase_S1_PA"/>
</dbReference>
<keyword evidence="1" id="KW-0732">Signal</keyword>
<proteinExistence type="predicted"/>
<comment type="caution">
    <text evidence="7">The sequence shown here is derived from an EMBL/GenBank/DDBJ whole genome shotgun (WGS) entry which is preliminary data.</text>
</comment>
<evidence type="ECO:0000256" key="4">
    <source>
        <dbReference type="ARBA" id="ARBA00023180"/>
    </source>
</evidence>
<dbReference type="PANTHER" id="PTHR24276">
    <property type="entry name" value="POLYSERASE-RELATED"/>
    <property type="match status" value="1"/>
</dbReference>
<dbReference type="Proteomes" id="UP001209570">
    <property type="component" value="Unassembled WGS sequence"/>
</dbReference>
<dbReference type="EMBL" id="JAKCXM010000121">
    <property type="protein sequence ID" value="KAJ0401689.1"/>
    <property type="molecule type" value="Genomic_DNA"/>
</dbReference>
<dbReference type="PROSITE" id="PS50240">
    <property type="entry name" value="TRYPSIN_DOM"/>
    <property type="match status" value="1"/>
</dbReference>
<dbReference type="InterPro" id="IPR033116">
    <property type="entry name" value="TRYPSIN_SER"/>
</dbReference>
<dbReference type="PANTHER" id="PTHR24276:SF98">
    <property type="entry name" value="FI18310P1-RELATED"/>
    <property type="match status" value="1"/>
</dbReference>
<dbReference type="InterPro" id="IPR043504">
    <property type="entry name" value="Peptidase_S1_PA_chymotrypsin"/>
</dbReference>
<dbReference type="SMART" id="SM00020">
    <property type="entry name" value="Tryp_SPc"/>
    <property type="match status" value="1"/>
</dbReference>
<dbReference type="GO" id="GO:0004252">
    <property type="term" value="F:serine-type endopeptidase activity"/>
    <property type="evidence" value="ECO:0007669"/>
    <property type="project" value="InterPro"/>
</dbReference>
<dbReference type="Pfam" id="PF00089">
    <property type="entry name" value="Trypsin"/>
    <property type="match status" value="1"/>
</dbReference>
<feature type="region of interest" description="Disordered" evidence="5">
    <location>
        <begin position="886"/>
        <end position="906"/>
    </location>
</feature>
<sequence length="906" mass="96872">MDGERHGIDESHDCVAVLLSPHSAITTTSCLVQRLGFGSPEGASISVAAVALTDSPGSDPQVGDFAGVGSRRWELIAQPLARVRLSNNTKLVPTFGESMLAGFAYPDENPVRPLIAPQYVLTAAHCVSDNLAKWVSIGYGWPHKFSYDVAVLELKYSSSGQPIVLDASQDIQDGLPPTLEERSNTLSSPVPTPPSPSVSSSPTVVATPLDGLTNVTKFQFLNYVFGDYDYSILPRVLIAPSFVLAPTACVEHLLLEIQSAAASSSTSGSALDLAVVPSVCGPDEEQPKAITVKSIKTSDRRPLESSKPETNGSIARSLVVLVLTKALREHPIANLATRTPQSTDVTGSSRFSLLRPRHAPSVCSLLPSGRCVASMGLPAHNSTADVLEPPAYWVCVETVSDDPTAGICLVDRRGDRPDVGFLMSGDGDGSNVVWGVALVEETTCDYESVGHPSATPVVAIASARFHGSGSSDVEDTQVPSWPPITPPWVTPDIVVLTKAKDHVNETSDIAIGYLITLRHVLFHRQWFPGDASAIKWVTLSTSEQIPIKKLWFESEFFNKSDAFQAGLETEPIAIYKDKIRIHPSFGSPYAFSFDAAILELQTAAYSRGVALDDSKDFSSGPRATMYGYGVMGPNSNVLSPTVRVLDLPVLSKQDCKSKLPNIDDSVLCAGGEGANDACKGDSGGPLVLSKREDVLVGLVSAGYGCGMDGVPGMYTRISSIREFIDAYAYGTQWGLPTEVPTLAPAPTATRAKTVPPTAFPPSERPDSSSPQPTPTLNTGSLQPYWNEQTGSARTEKPVAPTGDKFDSPVNSKTLPRKLPPALREALMRFFLGEMYDGLQQSSGTLRGLLNPTNEVQLYSTGGLDGITDTLTQRSSWSLYNRRDRFGTMSSSSSSNSSQKSRSSEKC</sequence>
<protein>
    <recommendedName>
        <fullName evidence="6">Peptidase S1 domain-containing protein</fullName>
    </recommendedName>
</protein>
<keyword evidence="4" id="KW-0325">Glycoprotein</keyword>
<gene>
    <name evidence="7" type="ORF">P43SY_006139</name>
</gene>
<evidence type="ECO:0000313" key="7">
    <source>
        <dbReference type="EMBL" id="KAJ0401689.1"/>
    </source>
</evidence>
<dbReference type="Gene3D" id="2.40.10.10">
    <property type="entry name" value="Trypsin-like serine proteases"/>
    <property type="match status" value="1"/>
</dbReference>
<evidence type="ECO:0000256" key="3">
    <source>
        <dbReference type="ARBA" id="ARBA00023157"/>
    </source>
</evidence>
<reference evidence="7" key="1">
    <citation type="submission" date="2021-12" db="EMBL/GenBank/DDBJ databases">
        <title>Prjna785345.</title>
        <authorList>
            <person name="Rujirawat T."/>
            <person name="Krajaejun T."/>
        </authorList>
    </citation>
    <scope>NUCLEOTIDE SEQUENCE</scope>
    <source>
        <strain evidence="7">Pi057C3</strain>
    </source>
</reference>
<dbReference type="PROSITE" id="PS51257">
    <property type="entry name" value="PROKAR_LIPOPROTEIN"/>
    <property type="match status" value="1"/>
</dbReference>
<organism evidence="7 8">
    <name type="scientific">Pythium insidiosum</name>
    <name type="common">Pythiosis disease agent</name>
    <dbReference type="NCBI Taxonomy" id="114742"/>
    <lineage>
        <taxon>Eukaryota</taxon>
        <taxon>Sar</taxon>
        <taxon>Stramenopiles</taxon>
        <taxon>Oomycota</taxon>
        <taxon>Peronosporomycetes</taxon>
        <taxon>Pythiales</taxon>
        <taxon>Pythiaceae</taxon>
        <taxon>Pythium</taxon>
    </lineage>
</organism>
<evidence type="ECO:0000256" key="5">
    <source>
        <dbReference type="SAM" id="MobiDB-lite"/>
    </source>
</evidence>
<dbReference type="InterPro" id="IPR001254">
    <property type="entry name" value="Trypsin_dom"/>
</dbReference>
<evidence type="ECO:0000256" key="1">
    <source>
        <dbReference type="ARBA" id="ARBA00022729"/>
    </source>
</evidence>
<dbReference type="InterPro" id="IPR050430">
    <property type="entry name" value="Peptidase_S1"/>
</dbReference>
<evidence type="ECO:0000256" key="2">
    <source>
        <dbReference type="ARBA" id="ARBA00023026"/>
    </source>
</evidence>
<dbReference type="SUPFAM" id="SSF50494">
    <property type="entry name" value="Trypsin-like serine proteases"/>
    <property type="match status" value="2"/>
</dbReference>
<feature type="domain" description="Peptidase S1" evidence="6">
    <location>
        <begin position="487"/>
        <end position="729"/>
    </location>
</feature>
<dbReference type="GO" id="GO:0006508">
    <property type="term" value="P:proteolysis"/>
    <property type="evidence" value="ECO:0007669"/>
    <property type="project" value="InterPro"/>
</dbReference>
<name>A0AAD5M257_PYTIN</name>
<feature type="region of interest" description="Disordered" evidence="5">
    <location>
        <begin position="748"/>
        <end position="816"/>
    </location>
</feature>
<dbReference type="PROSITE" id="PS00135">
    <property type="entry name" value="TRYPSIN_SER"/>
    <property type="match status" value="1"/>
</dbReference>
<accession>A0AAD5M257</accession>
<evidence type="ECO:0000259" key="6">
    <source>
        <dbReference type="PROSITE" id="PS50240"/>
    </source>
</evidence>
<keyword evidence="2" id="KW-0843">Virulence</keyword>
<feature type="compositionally biased region" description="Polar residues" evidence="5">
    <location>
        <begin position="767"/>
        <end position="792"/>
    </location>
</feature>
<feature type="region of interest" description="Disordered" evidence="5">
    <location>
        <begin position="174"/>
        <end position="203"/>
    </location>
</feature>
<dbReference type="AlphaFoldDB" id="A0AAD5M257"/>
<keyword evidence="3" id="KW-1015">Disulfide bond</keyword>